<dbReference type="EC" id="2.5.1.15" evidence="1"/>
<organism evidence="1 2">
    <name type="scientific">Desertifilum tharense IPPAS B-1220</name>
    <dbReference type="NCBI Taxonomy" id="1781255"/>
    <lineage>
        <taxon>Bacteria</taxon>
        <taxon>Bacillati</taxon>
        <taxon>Cyanobacteriota</taxon>
        <taxon>Cyanophyceae</taxon>
        <taxon>Desertifilales</taxon>
        <taxon>Desertifilaceae</taxon>
        <taxon>Desertifilum</taxon>
    </lineage>
</organism>
<sequence length="289" mass="31551">MSTSLSSPQPWQVRDRLFEWGKCTYIMGILNVTPDSFSDGGDFYGVENAIAQAQTLIDAGVDIIDIGGQSTRPGSEQISLTEECDRTLPIIHAIRQISEIPISIDTTRAAVAQAAVAAGADIVNDISGGTFDPQMLATVARLGVRAILMHIRGTPQTMQSLTEYDDLMGEIDQFLAERLQASEQAGIARSHLAIDPGIGFAKTYRQNLQLLRQLPAFQHFGVPILVSYSRKSFIYHILNQPNPKQRVWGTAAACTSAIAGGADILRVHDVPQMREVSRVADAIYRDREA</sequence>
<keyword evidence="2" id="KW-1185">Reference proteome</keyword>
<dbReference type="EMBL" id="CP182909">
    <property type="protein sequence ID" value="XPM65781.1"/>
    <property type="molecule type" value="Genomic_DNA"/>
</dbReference>
<gene>
    <name evidence="1" type="primary">folP</name>
    <name evidence="1" type="ORF">BH720_009600</name>
</gene>
<name>A0ACD5GYW1_9CYAN</name>
<proteinExistence type="predicted"/>
<keyword evidence="1" id="KW-0808">Transferase</keyword>
<evidence type="ECO:0000313" key="1">
    <source>
        <dbReference type="EMBL" id="XPM65781.1"/>
    </source>
</evidence>
<evidence type="ECO:0000313" key="2">
    <source>
        <dbReference type="Proteomes" id="UP000095472"/>
    </source>
</evidence>
<dbReference type="Proteomes" id="UP000095472">
    <property type="component" value="Chromosome"/>
</dbReference>
<reference evidence="1 2" key="1">
    <citation type="journal article" date="2016" name="Genome Announc.">
        <title>Draft Genome Sequence of the Thermotolerant Cyanobacterium Desertifilum sp. IPPAS B-1220.</title>
        <authorList>
            <person name="Mironov K.S."/>
            <person name="Sinetova M.A."/>
            <person name="Bolatkhan K."/>
            <person name="Zayadan B.K."/>
            <person name="Ustinova V.V."/>
            <person name="Kupriyanova E.V."/>
            <person name="Skrypnik A.N."/>
            <person name="Gogoleva N.E."/>
            <person name="Gogolev Y.V."/>
            <person name="Los D.A."/>
        </authorList>
    </citation>
    <scope>NUCLEOTIDE SEQUENCE [LARGE SCALE GENOMIC DNA]</scope>
    <source>
        <strain evidence="1 2">IPPAS B-1220</strain>
    </source>
</reference>
<accession>A0ACD5GYW1</accession>
<protein>
    <submittedName>
        <fullName evidence="1">Dihydropteroate synthase</fullName>
        <ecNumber evidence="1">2.5.1.15</ecNumber>
    </submittedName>
</protein>